<evidence type="ECO:0000259" key="5">
    <source>
        <dbReference type="PROSITE" id="PS50977"/>
    </source>
</evidence>
<feature type="domain" description="HTH tetR-type" evidence="5">
    <location>
        <begin position="11"/>
        <end position="71"/>
    </location>
</feature>
<evidence type="ECO:0000313" key="6">
    <source>
        <dbReference type="EMBL" id="ACM33141.1"/>
    </source>
</evidence>
<dbReference type="Proteomes" id="UP000000450">
    <property type="component" value="Chromosome"/>
</dbReference>
<accession>A0A9J9QE22</accession>
<keyword evidence="3" id="KW-0804">Transcription</keyword>
<dbReference type="SUPFAM" id="SSF46689">
    <property type="entry name" value="Homeodomain-like"/>
    <property type="match status" value="1"/>
</dbReference>
<keyword evidence="1" id="KW-0805">Transcription regulation</keyword>
<protein>
    <submittedName>
        <fullName evidence="6">Transcriptional regulator, TetR family</fullName>
    </submittedName>
</protein>
<dbReference type="InterPro" id="IPR050109">
    <property type="entry name" value="HTH-type_TetR-like_transc_reg"/>
</dbReference>
<dbReference type="InterPro" id="IPR011075">
    <property type="entry name" value="TetR_C"/>
</dbReference>
<dbReference type="EMBL" id="CP001392">
    <property type="protein sequence ID" value="ACM33141.1"/>
    <property type="molecule type" value="Genomic_DNA"/>
</dbReference>
<dbReference type="SUPFAM" id="SSF48498">
    <property type="entry name" value="Tetracyclin repressor-like, C-terminal domain"/>
    <property type="match status" value="1"/>
</dbReference>
<evidence type="ECO:0000313" key="7">
    <source>
        <dbReference type="Proteomes" id="UP000000450"/>
    </source>
</evidence>
<proteinExistence type="predicted"/>
<name>A0A9J9QE22_ACIET</name>
<dbReference type="InterPro" id="IPR009057">
    <property type="entry name" value="Homeodomain-like_sf"/>
</dbReference>
<gene>
    <name evidence="6" type="ordered locus">Dtpsy_1684</name>
</gene>
<dbReference type="AlphaFoldDB" id="A0A9J9QE22"/>
<reference evidence="6 7" key="1">
    <citation type="journal article" date="2010" name="J. Bacteriol.">
        <title>Completed genome sequence of the anaerobic iron-oxidizing bacterium Acidovorax ebreus strain TPSY.</title>
        <authorList>
            <person name="Byrne-Bailey K.G."/>
            <person name="Weber K.A."/>
            <person name="Chair A.H."/>
            <person name="Bose S."/>
            <person name="Knox T."/>
            <person name="Spanbauer T.L."/>
            <person name="Chertkov O."/>
            <person name="Coates J.D."/>
        </authorList>
    </citation>
    <scope>NUCLEOTIDE SEQUENCE [LARGE SCALE GENOMIC DNA]</scope>
    <source>
        <strain evidence="6 7">TPSY</strain>
    </source>
</reference>
<dbReference type="Gene3D" id="1.10.357.10">
    <property type="entry name" value="Tetracycline Repressor, domain 2"/>
    <property type="match status" value="1"/>
</dbReference>
<dbReference type="PROSITE" id="PS50977">
    <property type="entry name" value="HTH_TETR_2"/>
    <property type="match status" value="1"/>
</dbReference>
<sequence>MSELPKYLPADERRTATVEAVVDLAAQQNPSDITTTAIAQHMGVTQGALFRHFASKDAILQAVMSWVAQRLMARVDAAANGAASPLAALEAVFMAHIHFVCERPGVPRLIFGELQRPGQTLPKQMVQTLIAAYGERLRGLLEAGKAADELDPQLDAQAAAVLFIGTVQGLVMQSLLAGDVQRMRKDAPGVFAIYRRGIGRVQ</sequence>
<organism evidence="6 7">
    <name type="scientific">Acidovorax ebreus (strain TPSY)</name>
    <name type="common">Diaphorobacter sp. (strain TPSY)</name>
    <dbReference type="NCBI Taxonomy" id="535289"/>
    <lineage>
        <taxon>Bacteria</taxon>
        <taxon>Pseudomonadati</taxon>
        <taxon>Pseudomonadota</taxon>
        <taxon>Betaproteobacteria</taxon>
        <taxon>Burkholderiales</taxon>
        <taxon>Comamonadaceae</taxon>
        <taxon>Diaphorobacter</taxon>
    </lineage>
</organism>
<dbReference type="RefSeq" id="WP_015913230.1">
    <property type="nucleotide sequence ID" value="NC_011992.1"/>
</dbReference>
<evidence type="ECO:0000256" key="4">
    <source>
        <dbReference type="PROSITE-ProRule" id="PRU00335"/>
    </source>
</evidence>
<feature type="DNA-binding region" description="H-T-H motif" evidence="4">
    <location>
        <begin position="34"/>
        <end position="53"/>
    </location>
</feature>
<evidence type="ECO:0000256" key="1">
    <source>
        <dbReference type="ARBA" id="ARBA00023015"/>
    </source>
</evidence>
<dbReference type="Pfam" id="PF16925">
    <property type="entry name" value="TetR_C_13"/>
    <property type="match status" value="1"/>
</dbReference>
<evidence type="ECO:0000256" key="3">
    <source>
        <dbReference type="ARBA" id="ARBA00023163"/>
    </source>
</evidence>
<dbReference type="Pfam" id="PF00440">
    <property type="entry name" value="TetR_N"/>
    <property type="match status" value="1"/>
</dbReference>
<dbReference type="PANTHER" id="PTHR30055:SF233">
    <property type="entry name" value="REGULATORY PROTEIN TETR"/>
    <property type="match status" value="1"/>
</dbReference>
<keyword evidence="7" id="KW-1185">Reference proteome</keyword>
<dbReference type="PANTHER" id="PTHR30055">
    <property type="entry name" value="HTH-TYPE TRANSCRIPTIONAL REGULATOR RUTR"/>
    <property type="match status" value="1"/>
</dbReference>
<dbReference type="InterPro" id="IPR036271">
    <property type="entry name" value="Tet_transcr_reg_TetR-rel_C_sf"/>
</dbReference>
<evidence type="ECO:0000256" key="2">
    <source>
        <dbReference type="ARBA" id="ARBA00023125"/>
    </source>
</evidence>
<dbReference type="KEGG" id="dia:Dtpsy_1684"/>
<dbReference type="GO" id="GO:0000976">
    <property type="term" value="F:transcription cis-regulatory region binding"/>
    <property type="evidence" value="ECO:0007669"/>
    <property type="project" value="TreeGrafter"/>
</dbReference>
<dbReference type="InterPro" id="IPR001647">
    <property type="entry name" value="HTH_TetR"/>
</dbReference>
<dbReference type="GO" id="GO:0003700">
    <property type="term" value="F:DNA-binding transcription factor activity"/>
    <property type="evidence" value="ECO:0007669"/>
    <property type="project" value="TreeGrafter"/>
</dbReference>
<keyword evidence="2 4" id="KW-0238">DNA-binding</keyword>